<dbReference type="InterPro" id="IPR011990">
    <property type="entry name" value="TPR-like_helical_dom_sf"/>
</dbReference>
<sequence>MLLPGSSVQPRPDVHLVPLRSSRSRRAASSGSSMMCQRLATTTKANNNNINNNNNNNYKNNNNNHINNKKKSGDARGQATAAISSLGKQRRWQEALATFRQLQKPDLATEQGGKSSRGIDCVAFNCIANALARGQQWQRALQLTQVLRSDGLRPDVVTANTALLALRAGGKGSGSSSWRTAWQSLRDMWEHPILIRK</sequence>
<proteinExistence type="predicted"/>
<accession>A0A813I1H5</accession>
<dbReference type="Proteomes" id="UP000626109">
    <property type="component" value="Unassembled WGS sequence"/>
</dbReference>
<comment type="caution">
    <text evidence="4">The sequence shown here is derived from an EMBL/GenBank/DDBJ whole genome shotgun (WGS) entry which is preliminary data.</text>
</comment>
<organism evidence="4 5">
    <name type="scientific">Polarella glacialis</name>
    <name type="common">Dinoflagellate</name>
    <dbReference type="NCBI Taxonomy" id="89957"/>
    <lineage>
        <taxon>Eukaryota</taxon>
        <taxon>Sar</taxon>
        <taxon>Alveolata</taxon>
        <taxon>Dinophyceae</taxon>
        <taxon>Suessiales</taxon>
        <taxon>Suessiaceae</taxon>
        <taxon>Polarella</taxon>
    </lineage>
</organism>
<feature type="repeat" description="PPR" evidence="2">
    <location>
        <begin position="120"/>
        <end position="154"/>
    </location>
</feature>
<dbReference type="PANTHER" id="PTHR47942">
    <property type="entry name" value="TETRATRICOPEPTIDE REPEAT (TPR)-LIKE SUPERFAMILY PROTEIN-RELATED"/>
    <property type="match status" value="1"/>
</dbReference>
<dbReference type="Gene3D" id="1.25.40.10">
    <property type="entry name" value="Tetratricopeptide repeat domain"/>
    <property type="match status" value="1"/>
</dbReference>
<dbReference type="PANTHER" id="PTHR47942:SF63">
    <property type="entry name" value="PENTATRICOPEPTIDE REPEAT-CONTAINING PROTEIN"/>
    <property type="match status" value="1"/>
</dbReference>
<evidence type="ECO:0000313" key="5">
    <source>
        <dbReference type="Proteomes" id="UP000626109"/>
    </source>
</evidence>
<reference evidence="4" key="1">
    <citation type="submission" date="2021-02" db="EMBL/GenBank/DDBJ databases">
        <authorList>
            <person name="Dougan E. K."/>
            <person name="Rhodes N."/>
            <person name="Thang M."/>
            <person name="Chan C."/>
        </authorList>
    </citation>
    <scope>NUCLEOTIDE SEQUENCE</scope>
</reference>
<protein>
    <submittedName>
        <fullName evidence="4">Uncharacterized protein</fullName>
    </submittedName>
</protein>
<evidence type="ECO:0000313" key="4">
    <source>
        <dbReference type="EMBL" id="CAE8644724.1"/>
    </source>
</evidence>
<name>A0A813I1H5_POLGL</name>
<keyword evidence="1" id="KW-0677">Repeat</keyword>
<dbReference type="EMBL" id="CAJNNW010002847">
    <property type="protein sequence ID" value="CAE8644724.1"/>
    <property type="molecule type" value="Genomic_DNA"/>
</dbReference>
<evidence type="ECO:0000256" key="2">
    <source>
        <dbReference type="PROSITE-ProRule" id="PRU00708"/>
    </source>
</evidence>
<dbReference type="AlphaFoldDB" id="A0A813I1H5"/>
<evidence type="ECO:0000256" key="1">
    <source>
        <dbReference type="ARBA" id="ARBA00022737"/>
    </source>
</evidence>
<dbReference type="PROSITE" id="PS51375">
    <property type="entry name" value="PPR"/>
    <property type="match status" value="1"/>
</dbReference>
<feature type="region of interest" description="Disordered" evidence="3">
    <location>
        <begin position="1"/>
        <end position="83"/>
    </location>
</feature>
<dbReference type="InterPro" id="IPR051222">
    <property type="entry name" value="PPR/CCM1_RNA-binding"/>
</dbReference>
<evidence type="ECO:0000256" key="3">
    <source>
        <dbReference type="SAM" id="MobiDB-lite"/>
    </source>
</evidence>
<dbReference type="InterPro" id="IPR002885">
    <property type="entry name" value="PPR_rpt"/>
</dbReference>
<feature type="compositionally biased region" description="Low complexity" evidence="3">
    <location>
        <begin position="46"/>
        <end position="66"/>
    </location>
</feature>
<gene>
    <name evidence="4" type="ORF">PGLA2088_LOCUS3294</name>
</gene>